<proteinExistence type="predicted"/>
<reference evidence="2" key="1">
    <citation type="submission" date="2017-09" db="EMBL/GenBank/DDBJ databases">
        <title>Depth-based differentiation of microbial function through sediment-hosted aquifers and enrichment of novel symbionts in the deep terrestrial subsurface.</title>
        <authorList>
            <person name="Probst A.J."/>
            <person name="Ladd B."/>
            <person name="Jarett J.K."/>
            <person name="Geller-Mcgrath D.E."/>
            <person name="Sieber C.M.K."/>
            <person name="Emerson J.B."/>
            <person name="Anantharaman K."/>
            <person name="Thomas B.C."/>
            <person name="Malmstrom R."/>
            <person name="Stieglmeier M."/>
            <person name="Klingl A."/>
            <person name="Woyke T."/>
            <person name="Ryan C.M."/>
            <person name="Banfield J.F."/>
        </authorList>
    </citation>
    <scope>NUCLEOTIDE SEQUENCE [LARGE SCALE GENOMIC DNA]</scope>
</reference>
<organism evidence="1 2">
    <name type="scientific">Candidatus Magasanikbacteria bacterium CG10_big_fil_rev_8_21_14_0_10_43_6</name>
    <dbReference type="NCBI Taxonomy" id="1974650"/>
    <lineage>
        <taxon>Bacteria</taxon>
        <taxon>Candidatus Magasanikiibacteriota</taxon>
    </lineage>
</organism>
<evidence type="ECO:0000313" key="1">
    <source>
        <dbReference type="EMBL" id="PIT86822.1"/>
    </source>
</evidence>
<dbReference type="Proteomes" id="UP000229362">
    <property type="component" value="Unassembled WGS sequence"/>
</dbReference>
<feature type="non-terminal residue" evidence="1">
    <location>
        <position position="112"/>
    </location>
</feature>
<sequence length="112" mass="12619">MKGRAESHYDAPPCEVVVIPHDVDRTEFSRMLRDAGPRLSIVYVENRSGFYGSIGRTMEAALQNTRSEQALPYETQLVDADSQVLAEIDHGLRVGEFDETLSISSWIGHIRR</sequence>
<name>A0A2M6W212_9BACT</name>
<comment type="caution">
    <text evidence="1">The sequence shown here is derived from an EMBL/GenBank/DDBJ whole genome shotgun (WGS) entry which is preliminary data.</text>
</comment>
<dbReference type="EMBL" id="PFBZ01000044">
    <property type="protein sequence ID" value="PIT86822.1"/>
    <property type="molecule type" value="Genomic_DNA"/>
</dbReference>
<gene>
    <name evidence="1" type="ORF">COU33_01040</name>
</gene>
<protein>
    <submittedName>
        <fullName evidence="1">Uncharacterized protein</fullName>
    </submittedName>
</protein>
<dbReference type="AlphaFoldDB" id="A0A2M6W212"/>
<evidence type="ECO:0000313" key="2">
    <source>
        <dbReference type="Proteomes" id="UP000229362"/>
    </source>
</evidence>
<accession>A0A2M6W212</accession>